<comment type="cofactor">
    <cofactor evidence="1">
        <name>Zn(2+)</name>
        <dbReference type="ChEBI" id="CHEBI:29105"/>
    </cofactor>
</comment>
<dbReference type="SMART" id="SM01388">
    <property type="entry name" value="Mob1_phocein"/>
    <property type="match status" value="1"/>
</dbReference>
<dbReference type="NCBIfam" id="NF004424">
    <property type="entry name" value="PRK05766.1"/>
    <property type="match status" value="1"/>
</dbReference>
<dbReference type="AlphaFoldDB" id="A0A151Z9I1"/>
<dbReference type="InterPro" id="IPR018271">
    <property type="entry name" value="Ribosomal_uS14_CS"/>
</dbReference>
<dbReference type="GO" id="GO:0006412">
    <property type="term" value="P:translation"/>
    <property type="evidence" value="ECO:0007669"/>
    <property type="project" value="InterPro"/>
</dbReference>
<accession>A0A151Z9I1</accession>
<sequence>MTTVRRNRPGTKNSDLYKWQPTVYEQNESNYATQEYIQDKIRTDESNIAAILDKPETQDENVWQYEQIRQFTLELNHFTVLFKDICNSKTCPQMKATDDWLFLCASHKTTQECSAIDYIIHTLDSTAALLNSEKNFPKRIEIQQTSIKHFQSIARRLYRIFAHAYYHHRELYDDFESKTRLCQRFVKFSLDYNLIPKSALIINTYKHKMARELWLSHPREFGPGSRTCRNCGNHHGIIRKYGLMMCRRCFRANAEAIGFHKYR</sequence>
<dbReference type="OrthoDB" id="184876at2759"/>
<dbReference type="GO" id="GO:0003735">
    <property type="term" value="F:structural constituent of ribosome"/>
    <property type="evidence" value="ECO:0007669"/>
    <property type="project" value="InterPro"/>
</dbReference>
<dbReference type="InParanoid" id="A0A151Z9I1"/>
<proteinExistence type="inferred from homology"/>
<dbReference type="Proteomes" id="UP000076078">
    <property type="component" value="Unassembled WGS sequence"/>
</dbReference>
<keyword evidence="4 6" id="KW-0689">Ribosomal protein</keyword>
<dbReference type="PROSITE" id="PS00527">
    <property type="entry name" value="RIBOSOMAL_S14"/>
    <property type="match status" value="1"/>
</dbReference>
<dbReference type="Pfam" id="PF03637">
    <property type="entry name" value="Mob1_phocein"/>
    <property type="match status" value="1"/>
</dbReference>
<dbReference type="InterPro" id="IPR043140">
    <property type="entry name" value="Ribosomal_uS14_sf"/>
</dbReference>
<dbReference type="SUPFAM" id="SSF101152">
    <property type="entry name" value="Mob1/phocein"/>
    <property type="match status" value="1"/>
</dbReference>
<evidence type="ECO:0000313" key="7">
    <source>
        <dbReference type="Proteomes" id="UP000076078"/>
    </source>
</evidence>
<keyword evidence="3" id="KW-0862">Zinc</keyword>
<dbReference type="InterPro" id="IPR001209">
    <property type="entry name" value="Ribosomal_uS14"/>
</dbReference>
<dbReference type="EMBL" id="LODT01000037">
    <property type="protein sequence ID" value="KYQ90611.1"/>
    <property type="molecule type" value="Genomic_DNA"/>
</dbReference>
<dbReference type="Pfam" id="PF00253">
    <property type="entry name" value="Ribosomal_S14"/>
    <property type="match status" value="1"/>
</dbReference>
<keyword evidence="5" id="KW-0687">Ribonucleoprotein</keyword>
<dbReference type="GO" id="GO:0005840">
    <property type="term" value="C:ribosome"/>
    <property type="evidence" value="ECO:0007669"/>
    <property type="project" value="UniProtKB-KW"/>
</dbReference>
<gene>
    <name evidence="6" type="ORF">DLAC_09239</name>
</gene>
<reference evidence="6 7" key="1">
    <citation type="submission" date="2015-12" db="EMBL/GenBank/DDBJ databases">
        <title>Dictyostelia acquired genes for synthesis and detection of signals that induce cell-type specialization by lateral gene transfer from prokaryotes.</title>
        <authorList>
            <person name="Gloeckner G."/>
            <person name="Schaap P."/>
        </authorList>
    </citation>
    <scope>NUCLEOTIDE SEQUENCE [LARGE SCALE GENOMIC DNA]</scope>
    <source>
        <strain evidence="6 7">TK</strain>
    </source>
</reference>
<name>A0A151Z9I1_TIELA</name>
<dbReference type="FunFam" id="4.10.830.10:FF:000002">
    <property type="entry name" value="40S ribosomal protein S29"/>
    <property type="match status" value="1"/>
</dbReference>
<dbReference type="OMA" id="ATCTQMT"/>
<comment type="caution">
    <text evidence="6">The sequence shown here is derived from an EMBL/GenBank/DDBJ whole genome shotgun (WGS) entry which is preliminary data.</text>
</comment>
<dbReference type="PANTHER" id="PTHR22599">
    <property type="entry name" value="MPS ONE BINDER KINASE ACTIVATOR-LIKE MOB"/>
    <property type="match status" value="1"/>
</dbReference>
<evidence type="ECO:0000313" key="6">
    <source>
        <dbReference type="EMBL" id="KYQ90611.1"/>
    </source>
</evidence>
<comment type="similarity">
    <text evidence="2">Belongs to the universal ribosomal protein uS14 family.</text>
</comment>
<evidence type="ECO:0000256" key="2">
    <source>
        <dbReference type="ARBA" id="ARBA00009083"/>
    </source>
</evidence>
<protein>
    <submittedName>
        <fullName evidence="6">40S ribosomal protein S29</fullName>
    </submittedName>
</protein>
<dbReference type="InterPro" id="IPR036703">
    <property type="entry name" value="MOB_kinase_act_sf"/>
</dbReference>
<dbReference type="Gene3D" id="4.10.830.10">
    <property type="entry name" value="30s Ribosomal Protein S14, Chain N"/>
    <property type="match status" value="1"/>
</dbReference>
<organism evidence="6 7">
    <name type="scientific">Tieghemostelium lacteum</name>
    <name type="common">Slime mold</name>
    <name type="synonym">Dictyostelium lacteum</name>
    <dbReference type="NCBI Taxonomy" id="361077"/>
    <lineage>
        <taxon>Eukaryota</taxon>
        <taxon>Amoebozoa</taxon>
        <taxon>Evosea</taxon>
        <taxon>Eumycetozoa</taxon>
        <taxon>Dictyostelia</taxon>
        <taxon>Dictyosteliales</taxon>
        <taxon>Raperosteliaceae</taxon>
        <taxon>Tieghemostelium</taxon>
    </lineage>
</organism>
<evidence type="ECO:0000256" key="1">
    <source>
        <dbReference type="ARBA" id="ARBA00001947"/>
    </source>
</evidence>
<evidence type="ECO:0000256" key="5">
    <source>
        <dbReference type="ARBA" id="ARBA00023274"/>
    </source>
</evidence>
<dbReference type="GO" id="GO:0008270">
    <property type="term" value="F:zinc ion binding"/>
    <property type="evidence" value="ECO:0007669"/>
    <property type="project" value="InterPro"/>
</dbReference>
<dbReference type="GO" id="GO:1990904">
    <property type="term" value="C:ribonucleoprotein complex"/>
    <property type="evidence" value="ECO:0007669"/>
    <property type="project" value="UniProtKB-KW"/>
</dbReference>
<dbReference type="Gene3D" id="1.20.140.30">
    <property type="entry name" value="MOB kinase activator"/>
    <property type="match status" value="1"/>
</dbReference>
<dbReference type="InterPro" id="IPR005301">
    <property type="entry name" value="MOB_kinase_act_fam"/>
</dbReference>
<keyword evidence="7" id="KW-1185">Reference proteome</keyword>
<evidence type="ECO:0000256" key="4">
    <source>
        <dbReference type="ARBA" id="ARBA00022980"/>
    </source>
</evidence>
<dbReference type="InterPro" id="IPR039744">
    <property type="entry name" value="RIbosomal_uS14_euk_arc"/>
</dbReference>
<dbReference type="STRING" id="361077.A0A151Z9I1"/>
<evidence type="ECO:0000256" key="3">
    <source>
        <dbReference type="ARBA" id="ARBA00022833"/>
    </source>
</evidence>